<dbReference type="GO" id="GO:0016020">
    <property type="term" value="C:membrane"/>
    <property type="evidence" value="ECO:0007669"/>
    <property type="project" value="UniProtKB-SubCell"/>
</dbReference>
<keyword evidence="3 9" id="KW-0812">Transmembrane</keyword>
<dbReference type="AlphaFoldDB" id="A0A931LRZ9"/>
<evidence type="ECO:0000256" key="8">
    <source>
        <dbReference type="ARBA" id="ARBA00023136"/>
    </source>
</evidence>
<keyword evidence="5 9" id="KW-1133">Transmembrane helix</keyword>
<organism evidence="10 11">
    <name type="scientific">Fimbriimonas ginsengisoli</name>
    <dbReference type="NCBI Taxonomy" id="1005039"/>
    <lineage>
        <taxon>Bacteria</taxon>
        <taxon>Bacillati</taxon>
        <taxon>Armatimonadota</taxon>
        <taxon>Fimbriimonadia</taxon>
        <taxon>Fimbriimonadales</taxon>
        <taxon>Fimbriimonadaceae</taxon>
        <taxon>Fimbriimonas</taxon>
    </lineage>
</organism>
<evidence type="ECO:0000313" key="10">
    <source>
        <dbReference type="EMBL" id="MBI1756395.1"/>
    </source>
</evidence>
<dbReference type="GO" id="GO:0006631">
    <property type="term" value="P:fatty acid metabolic process"/>
    <property type="evidence" value="ECO:0007669"/>
    <property type="project" value="UniProtKB-KW"/>
</dbReference>
<feature type="transmembrane region" description="Helical" evidence="9">
    <location>
        <begin position="73"/>
        <end position="97"/>
    </location>
</feature>
<evidence type="ECO:0000256" key="4">
    <source>
        <dbReference type="ARBA" id="ARBA00022832"/>
    </source>
</evidence>
<sequence>MRPEPFLKNLISSAFRHVVVSAIIFGPLAGIVLGCWYFAHEPVGWRLAVVLSLVFTGRFYAKIFGVSLGYHRYLTHAGFTANPVVEFMMLLAASTAMQGPCMNWAMVHRQHHAHADKPGDPHSPLEGFWHAHCFWLYSWPFIRKIKPPFDRPEYKLARFMNNTFVLWVALDAFSMYAIFGWVGLVWLWLGCNAMVNQLTYAVNSVCHMYGKRNFDTPDQSRNFKWLFFLSGEIWHNNHHRNPTCAAHGLMKGEPDVAYGLIKLMNRWHWISDVQHPTERTYRGMVSGARPAYAVATPDLAALSLEPALAPGGPST</sequence>
<name>A0A931LRZ9_FIMGI</name>
<evidence type="ECO:0000256" key="6">
    <source>
        <dbReference type="ARBA" id="ARBA00023002"/>
    </source>
</evidence>
<dbReference type="GO" id="GO:0016717">
    <property type="term" value="F:oxidoreductase activity, acting on paired donors, with oxidation of a pair of donors resulting in the reduction of molecular oxygen to two molecules of water"/>
    <property type="evidence" value="ECO:0007669"/>
    <property type="project" value="InterPro"/>
</dbReference>
<feature type="transmembrane region" description="Helical" evidence="9">
    <location>
        <begin position="18"/>
        <end position="39"/>
    </location>
</feature>
<dbReference type="PROSITE" id="PS51257">
    <property type="entry name" value="PROKAR_LIPOPROTEIN"/>
    <property type="match status" value="1"/>
</dbReference>
<accession>A0A931LRZ9</accession>
<evidence type="ECO:0000313" key="11">
    <source>
        <dbReference type="Proteomes" id="UP000727962"/>
    </source>
</evidence>
<comment type="subcellular location">
    <subcellularLocation>
        <location evidence="1">Membrane</location>
        <topology evidence="1">Multi-pass membrane protein</topology>
    </subcellularLocation>
</comment>
<keyword evidence="6" id="KW-0560">Oxidoreductase</keyword>
<protein>
    <submittedName>
        <fullName evidence="10">Acyl-CoA desaturase</fullName>
    </submittedName>
</protein>
<evidence type="ECO:0000256" key="5">
    <source>
        <dbReference type="ARBA" id="ARBA00022989"/>
    </source>
</evidence>
<dbReference type="Proteomes" id="UP000727962">
    <property type="component" value="Unassembled WGS sequence"/>
</dbReference>
<dbReference type="PANTHER" id="PTHR11351">
    <property type="entry name" value="ACYL-COA DESATURASE"/>
    <property type="match status" value="1"/>
</dbReference>
<dbReference type="InterPro" id="IPR015876">
    <property type="entry name" value="Acyl-CoA_DS"/>
</dbReference>
<comment type="caution">
    <text evidence="10">The sequence shown here is derived from an EMBL/GenBank/DDBJ whole genome shotgun (WGS) entry which is preliminary data.</text>
</comment>
<keyword evidence="7" id="KW-0443">Lipid metabolism</keyword>
<keyword evidence="8 9" id="KW-0472">Membrane</keyword>
<comment type="similarity">
    <text evidence="2">Belongs to the fatty acid desaturase type 2 family.</text>
</comment>
<evidence type="ECO:0000256" key="1">
    <source>
        <dbReference type="ARBA" id="ARBA00004141"/>
    </source>
</evidence>
<feature type="transmembrane region" description="Helical" evidence="9">
    <location>
        <begin position="164"/>
        <end position="189"/>
    </location>
</feature>
<evidence type="ECO:0000256" key="9">
    <source>
        <dbReference type="SAM" id="Phobius"/>
    </source>
</evidence>
<evidence type="ECO:0000256" key="3">
    <source>
        <dbReference type="ARBA" id="ARBA00022692"/>
    </source>
</evidence>
<dbReference type="EMBL" id="JACOSL010000029">
    <property type="protein sequence ID" value="MBI1756395.1"/>
    <property type="molecule type" value="Genomic_DNA"/>
</dbReference>
<dbReference type="CDD" id="cd03505">
    <property type="entry name" value="Delta9-FADS-like"/>
    <property type="match status" value="1"/>
</dbReference>
<keyword evidence="4" id="KW-0276">Fatty acid metabolism</keyword>
<reference evidence="10" key="1">
    <citation type="submission" date="2020-07" db="EMBL/GenBank/DDBJ databases">
        <title>Huge and variable diversity of episymbiotic CPR bacteria and DPANN archaea in groundwater ecosystems.</title>
        <authorList>
            <person name="He C.Y."/>
            <person name="Keren R."/>
            <person name="Whittaker M."/>
            <person name="Farag I.F."/>
            <person name="Doudna J."/>
            <person name="Cate J.H.D."/>
            <person name="Banfield J.F."/>
        </authorList>
    </citation>
    <scope>NUCLEOTIDE SEQUENCE</scope>
    <source>
        <strain evidence="10">NC_groundwater_17_Pr7_B-0.1um_64_12</strain>
    </source>
</reference>
<feature type="transmembrane region" description="Helical" evidence="9">
    <location>
        <begin position="45"/>
        <end position="61"/>
    </location>
</feature>
<evidence type="ECO:0000256" key="2">
    <source>
        <dbReference type="ARBA" id="ARBA00008749"/>
    </source>
</evidence>
<gene>
    <name evidence="10" type="ORF">HYR64_04725</name>
</gene>
<proteinExistence type="inferred from homology"/>
<evidence type="ECO:0000256" key="7">
    <source>
        <dbReference type="ARBA" id="ARBA00023098"/>
    </source>
</evidence>